<dbReference type="InterPro" id="IPR039420">
    <property type="entry name" value="WalR-like"/>
</dbReference>
<dbReference type="SMART" id="SM00448">
    <property type="entry name" value="REC"/>
    <property type="match status" value="1"/>
</dbReference>
<evidence type="ECO:0000313" key="10">
    <source>
        <dbReference type="EMBL" id="CYX45798.1"/>
    </source>
</evidence>
<dbReference type="EMBL" id="FILR01000007">
    <property type="protein sequence ID" value="CYX45798.1"/>
    <property type="molecule type" value="Genomic_DNA"/>
</dbReference>
<dbReference type="GO" id="GO:0005829">
    <property type="term" value="C:cytosol"/>
    <property type="evidence" value="ECO:0007669"/>
    <property type="project" value="TreeGrafter"/>
</dbReference>
<name>A0AB33UCP3_STRSU</name>
<dbReference type="InterPro" id="IPR016032">
    <property type="entry name" value="Sig_transdc_resp-reg_C-effctor"/>
</dbReference>
<keyword evidence="5" id="KW-0804">Transcription</keyword>
<keyword evidence="1" id="KW-0597">Phosphoprotein</keyword>
<keyword evidence="2" id="KW-0902">Two-component regulatory system</keyword>
<evidence type="ECO:0000259" key="9">
    <source>
        <dbReference type="PROSITE" id="PS51755"/>
    </source>
</evidence>
<evidence type="ECO:0000256" key="4">
    <source>
        <dbReference type="ARBA" id="ARBA00023125"/>
    </source>
</evidence>
<evidence type="ECO:0000259" key="8">
    <source>
        <dbReference type="PROSITE" id="PS50110"/>
    </source>
</evidence>
<dbReference type="Gene3D" id="3.40.50.2300">
    <property type="match status" value="1"/>
</dbReference>
<dbReference type="AlphaFoldDB" id="A0AB33UCP3"/>
<dbReference type="GO" id="GO:0000156">
    <property type="term" value="F:phosphorelay response regulator activity"/>
    <property type="evidence" value="ECO:0007669"/>
    <property type="project" value="TreeGrafter"/>
</dbReference>
<evidence type="ECO:0000256" key="2">
    <source>
        <dbReference type="ARBA" id="ARBA00023012"/>
    </source>
</evidence>
<dbReference type="RefSeq" id="WP_044684697.1">
    <property type="nucleotide sequence ID" value="NZ_CEGZ01000019.1"/>
</dbReference>
<dbReference type="PANTHER" id="PTHR48111">
    <property type="entry name" value="REGULATOR OF RPOS"/>
    <property type="match status" value="1"/>
</dbReference>
<sequence>MAKKILIAGKERNLSHFVSMELQKKDYLVDYASTGKEAMSLAHETDFDLILMSFQLSDMSSKELAAELLAIKPATVMIVVVEPTEVSQYGEEVLSYAVSYVVKPFVISDLVEQISAIFRGRDFIGNNCKQVHMHAAYRDLKVDFQNRTVTRGDELINLTRREYDLLATLMNSPEPVSREQLLERVWKYEAASETNVVDVYIRYLRGKLDLPHQDSYIKTVRGVGYAMRD</sequence>
<dbReference type="GO" id="GO:0032993">
    <property type="term" value="C:protein-DNA complex"/>
    <property type="evidence" value="ECO:0007669"/>
    <property type="project" value="TreeGrafter"/>
</dbReference>
<dbReference type="InterPro" id="IPR036388">
    <property type="entry name" value="WH-like_DNA-bd_sf"/>
</dbReference>
<dbReference type="Proteomes" id="UP000071601">
    <property type="component" value="Unassembled WGS sequence"/>
</dbReference>
<dbReference type="PANTHER" id="PTHR48111:SF22">
    <property type="entry name" value="REGULATOR OF RPOS"/>
    <property type="match status" value="1"/>
</dbReference>
<evidence type="ECO:0000313" key="11">
    <source>
        <dbReference type="Proteomes" id="UP000071601"/>
    </source>
</evidence>
<dbReference type="InterPro" id="IPR001867">
    <property type="entry name" value="OmpR/PhoB-type_DNA-bd"/>
</dbReference>
<dbReference type="InterPro" id="IPR011006">
    <property type="entry name" value="CheY-like_superfamily"/>
</dbReference>
<reference evidence="10 11" key="1">
    <citation type="submission" date="2016-02" db="EMBL/GenBank/DDBJ databases">
        <authorList>
            <consortium name="Pathogen Informatics"/>
        </authorList>
    </citation>
    <scope>NUCLEOTIDE SEQUENCE [LARGE SCALE GENOMIC DNA]</scope>
    <source>
        <strain evidence="10 11">SS985</strain>
    </source>
</reference>
<dbReference type="PROSITE" id="PS50110">
    <property type="entry name" value="RESPONSE_REGULATORY"/>
    <property type="match status" value="1"/>
</dbReference>
<evidence type="ECO:0000256" key="1">
    <source>
        <dbReference type="ARBA" id="ARBA00022553"/>
    </source>
</evidence>
<dbReference type="PROSITE" id="PS51755">
    <property type="entry name" value="OMPR_PHOB"/>
    <property type="match status" value="1"/>
</dbReference>
<dbReference type="GO" id="GO:0006355">
    <property type="term" value="P:regulation of DNA-templated transcription"/>
    <property type="evidence" value="ECO:0007669"/>
    <property type="project" value="InterPro"/>
</dbReference>
<feature type="domain" description="Response regulatory" evidence="8">
    <location>
        <begin position="4"/>
        <end position="118"/>
    </location>
</feature>
<keyword evidence="3" id="KW-0805">Transcription regulation</keyword>
<evidence type="ECO:0000256" key="7">
    <source>
        <dbReference type="PROSITE-ProRule" id="PRU01091"/>
    </source>
</evidence>
<evidence type="ECO:0000256" key="6">
    <source>
        <dbReference type="PROSITE-ProRule" id="PRU00169"/>
    </source>
</evidence>
<evidence type="ECO:0000256" key="5">
    <source>
        <dbReference type="ARBA" id="ARBA00023163"/>
    </source>
</evidence>
<dbReference type="SUPFAM" id="SSF46894">
    <property type="entry name" value="C-terminal effector domain of the bipartite response regulators"/>
    <property type="match status" value="1"/>
</dbReference>
<feature type="domain" description="OmpR/PhoB-type" evidence="9">
    <location>
        <begin position="129"/>
        <end position="229"/>
    </location>
</feature>
<proteinExistence type="predicted"/>
<feature type="DNA-binding region" description="OmpR/PhoB-type" evidence="7">
    <location>
        <begin position="129"/>
        <end position="229"/>
    </location>
</feature>
<comment type="caution">
    <text evidence="6">Lacks conserved residue(s) required for the propagation of feature annotation.</text>
</comment>
<dbReference type="Pfam" id="PF00486">
    <property type="entry name" value="Trans_reg_C"/>
    <property type="match status" value="1"/>
</dbReference>
<evidence type="ECO:0000256" key="3">
    <source>
        <dbReference type="ARBA" id="ARBA00023015"/>
    </source>
</evidence>
<accession>A0AB33UCP3</accession>
<dbReference type="Pfam" id="PF00072">
    <property type="entry name" value="Response_reg"/>
    <property type="match status" value="1"/>
</dbReference>
<dbReference type="SUPFAM" id="SSF52172">
    <property type="entry name" value="CheY-like"/>
    <property type="match status" value="1"/>
</dbReference>
<gene>
    <name evidence="10" type="primary">arlR_1</name>
    <name evidence="10" type="ORF">ERS132525_00950</name>
</gene>
<organism evidence="10 11">
    <name type="scientific">Streptococcus suis</name>
    <dbReference type="NCBI Taxonomy" id="1307"/>
    <lineage>
        <taxon>Bacteria</taxon>
        <taxon>Bacillati</taxon>
        <taxon>Bacillota</taxon>
        <taxon>Bacilli</taxon>
        <taxon>Lactobacillales</taxon>
        <taxon>Streptococcaceae</taxon>
        <taxon>Streptococcus</taxon>
    </lineage>
</organism>
<dbReference type="FunFam" id="1.10.10.10:FF:000005">
    <property type="entry name" value="Two-component system response regulator"/>
    <property type="match status" value="1"/>
</dbReference>
<dbReference type="Gene3D" id="1.10.10.10">
    <property type="entry name" value="Winged helix-like DNA-binding domain superfamily/Winged helix DNA-binding domain"/>
    <property type="match status" value="1"/>
</dbReference>
<keyword evidence="4 7" id="KW-0238">DNA-binding</keyword>
<dbReference type="SMART" id="SM00862">
    <property type="entry name" value="Trans_reg_C"/>
    <property type="match status" value="1"/>
</dbReference>
<dbReference type="InterPro" id="IPR001789">
    <property type="entry name" value="Sig_transdc_resp-reg_receiver"/>
</dbReference>
<protein>
    <submittedName>
        <fullName evidence="10">Response regulator</fullName>
    </submittedName>
</protein>
<dbReference type="CDD" id="cd00383">
    <property type="entry name" value="trans_reg_C"/>
    <property type="match status" value="1"/>
</dbReference>
<dbReference type="GO" id="GO:0000976">
    <property type="term" value="F:transcription cis-regulatory region binding"/>
    <property type="evidence" value="ECO:0007669"/>
    <property type="project" value="TreeGrafter"/>
</dbReference>
<comment type="caution">
    <text evidence="10">The sequence shown here is derived from an EMBL/GenBank/DDBJ whole genome shotgun (WGS) entry which is preliminary data.</text>
</comment>